<evidence type="ECO:0000313" key="3">
    <source>
        <dbReference type="EMBL" id="KAG6428509.1"/>
    </source>
</evidence>
<dbReference type="EMBL" id="PNBA02000004">
    <property type="protein sequence ID" value="KAG6428509.1"/>
    <property type="molecule type" value="Genomic_DNA"/>
</dbReference>
<proteinExistence type="predicted"/>
<dbReference type="InterPro" id="IPR005162">
    <property type="entry name" value="Retrotrans_gag_dom"/>
</dbReference>
<evidence type="ECO:0000313" key="4">
    <source>
        <dbReference type="Proteomes" id="UP000298416"/>
    </source>
</evidence>
<sequence length="349" mass="38527">MAKKLHELMQLWMSPKKERRGRRRHEADPRTDGPRKIDQREQLLGPPSIGTSKDRSWEDFLLDIKRRFDPDLYEDYVGRLAALQQTGSLDDYLGEFVPILAKVSNVGDDTLTSLFIEGLVPSLKHELLTRRPSSLTDAMALAQQLDAFRPISATTAVTPSKPQWQRRHLRPQAAASAGGPKSDSEEEETNADNLSDDGANMTITGDVSRILVIGPKIKLRSIRLTGYIRDSPLSVLIDGGSTHNLIKPSVADKLCLPLHVISPFRVFSGMELLSGVITAGCSTGCSMASGLRRRHKELQDSTDELESGPVCLQGEDGPPHQISYNGLFSLIGQKPESQVFELVHVDRST</sequence>
<evidence type="ECO:0000256" key="1">
    <source>
        <dbReference type="SAM" id="MobiDB-lite"/>
    </source>
</evidence>
<feature type="region of interest" description="Disordered" evidence="1">
    <location>
        <begin position="14"/>
        <end position="51"/>
    </location>
</feature>
<protein>
    <recommendedName>
        <fullName evidence="2">Retrotransposon gag domain-containing protein</fullName>
    </recommendedName>
</protein>
<feature type="domain" description="Retrotransposon gag" evidence="2">
    <location>
        <begin position="53"/>
        <end position="119"/>
    </location>
</feature>
<gene>
    <name evidence="3" type="ORF">SASPL_112761</name>
</gene>
<reference evidence="3" key="2">
    <citation type="submission" date="2020-08" db="EMBL/GenBank/DDBJ databases">
        <title>Plant Genome Project.</title>
        <authorList>
            <person name="Zhang R.-G."/>
        </authorList>
    </citation>
    <scope>NUCLEOTIDE SEQUENCE</scope>
    <source>
        <strain evidence="3">Huo1</strain>
        <tissue evidence="3">Leaf</tissue>
    </source>
</reference>
<accession>A0A8X8YBC3</accession>
<name>A0A8X8YBC3_SALSN</name>
<dbReference type="Pfam" id="PF03732">
    <property type="entry name" value="Retrotrans_gag"/>
    <property type="match status" value="1"/>
</dbReference>
<reference evidence="3" key="1">
    <citation type="submission" date="2018-01" db="EMBL/GenBank/DDBJ databases">
        <authorList>
            <person name="Mao J.F."/>
        </authorList>
    </citation>
    <scope>NUCLEOTIDE SEQUENCE</scope>
    <source>
        <strain evidence="3">Huo1</strain>
        <tissue evidence="3">Leaf</tissue>
    </source>
</reference>
<feature type="compositionally biased region" description="Basic and acidic residues" evidence="1">
    <location>
        <begin position="25"/>
        <end position="41"/>
    </location>
</feature>
<feature type="region of interest" description="Disordered" evidence="1">
    <location>
        <begin position="156"/>
        <end position="200"/>
    </location>
</feature>
<dbReference type="AlphaFoldDB" id="A0A8X8YBC3"/>
<organism evidence="3">
    <name type="scientific">Salvia splendens</name>
    <name type="common">Scarlet sage</name>
    <dbReference type="NCBI Taxonomy" id="180675"/>
    <lineage>
        <taxon>Eukaryota</taxon>
        <taxon>Viridiplantae</taxon>
        <taxon>Streptophyta</taxon>
        <taxon>Embryophyta</taxon>
        <taxon>Tracheophyta</taxon>
        <taxon>Spermatophyta</taxon>
        <taxon>Magnoliopsida</taxon>
        <taxon>eudicotyledons</taxon>
        <taxon>Gunneridae</taxon>
        <taxon>Pentapetalae</taxon>
        <taxon>asterids</taxon>
        <taxon>lamiids</taxon>
        <taxon>Lamiales</taxon>
        <taxon>Lamiaceae</taxon>
        <taxon>Nepetoideae</taxon>
        <taxon>Mentheae</taxon>
        <taxon>Salviinae</taxon>
        <taxon>Salvia</taxon>
        <taxon>Salvia subgen. Calosphace</taxon>
        <taxon>core Calosphace</taxon>
    </lineage>
</organism>
<dbReference type="Proteomes" id="UP000298416">
    <property type="component" value="Unassembled WGS sequence"/>
</dbReference>
<keyword evidence="4" id="KW-1185">Reference proteome</keyword>
<comment type="caution">
    <text evidence="3">The sequence shown here is derived from an EMBL/GenBank/DDBJ whole genome shotgun (WGS) entry which is preliminary data.</text>
</comment>
<dbReference type="CDD" id="cd00303">
    <property type="entry name" value="retropepsin_like"/>
    <property type="match status" value="1"/>
</dbReference>
<evidence type="ECO:0000259" key="2">
    <source>
        <dbReference type="Pfam" id="PF03732"/>
    </source>
</evidence>